<feature type="transmembrane region" description="Helical" evidence="1">
    <location>
        <begin position="26"/>
        <end position="47"/>
    </location>
</feature>
<sequence>MHQALKTCHTKNTSNIGTRRKAASMLVYLHFVAASVASRLVSAVWTFSAVIAAEFKFNRGTVMRHAFIPHHLLLFVLLFSALSEFKWQ</sequence>
<keyword evidence="1" id="KW-0812">Transmembrane</keyword>
<proteinExistence type="predicted"/>
<evidence type="ECO:0000256" key="1">
    <source>
        <dbReference type="SAM" id="Phobius"/>
    </source>
</evidence>
<dbReference type="EMBL" id="CM018036">
    <property type="protein sequence ID" value="KAA8540441.1"/>
    <property type="molecule type" value="Genomic_DNA"/>
</dbReference>
<gene>
    <name evidence="2" type="ORF">F0562_024640</name>
</gene>
<name>A0A5J5BH27_9ASTE</name>
<organism evidence="2 3">
    <name type="scientific">Nyssa sinensis</name>
    <dbReference type="NCBI Taxonomy" id="561372"/>
    <lineage>
        <taxon>Eukaryota</taxon>
        <taxon>Viridiplantae</taxon>
        <taxon>Streptophyta</taxon>
        <taxon>Embryophyta</taxon>
        <taxon>Tracheophyta</taxon>
        <taxon>Spermatophyta</taxon>
        <taxon>Magnoliopsida</taxon>
        <taxon>eudicotyledons</taxon>
        <taxon>Gunneridae</taxon>
        <taxon>Pentapetalae</taxon>
        <taxon>asterids</taxon>
        <taxon>Cornales</taxon>
        <taxon>Nyssaceae</taxon>
        <taxon>Nyssa</taxon>
    </lineage>
</organism>
<dbReference type="Proteomes" id="UP000325577">
    <property type="component" value="Linkage Group LG13"/>
</dbReference>
<keyword evidence="3" id="KW-1185">Reference proteome</keyword>
<accession>A0A5J5BH27</accession>
<keyword evidence="1" id="KW-0472">Membrane</keyword>
<feature type="transmembrane region" description="Helical" evidence="1">
    <location>
        <begin position="67"/>
        <end position="85"/>
    </location>
</feature>
<evidence type="ECO:0000313" key="2">
    <source>
        <dbReference type="EMBL" id="KAA8540441.1"/>
    </source>
</evidence>
<reference evidence="2 3" key="1">
    <citation type="submission" date="2019-09" db="EMBL/GenBank/DDBJ databases">
        <title>A chromosome-level genome assembly of the Chinese tupelo Nyssa sinensis.</title>
        <authorList>
            <person name="Yang X."/>
            <person name="Kang M."/>
            <person name="Yang Y."/>
            <person name="Xiong H."/>
            <person name="Wang M."/>
            <person name="Zhang Z."/>
            <person name="Wang Z."/>
            <person name="Wu H."/>
            <person name="Ma T."/>
            <person name="Liu J."/>
            <person name="Xi Z."/>
        </authorList>
    </citation>
    <scope>NUCLEOTIDE SEQUENCE [LARGE SCALE GENOMIC DNA]</scope>
    <source>
        <strain evidence="2">J267</strain>
        <tissue evidence="2">Leaf</tissue>
    </source>
</reference>
<dbReference type="AlphaFoldDB" id="A0A5J5BH27"/>
<keyword evidence="1" id="KW-1133">Transmembrane helix</keyword>
<evidence type="ECO:0000313" key="3">
    <source>
        <dbReference type="Proteomes" id="UP000325577"/>
    </source>
</evidence>
<protein>
    <submittedName>
        <fullName evidence="2">Uncharacterized protein</fullName>
    </submittedName>
</protein>